<feature type="domain" description="3-hydroxyisobutyrate dehydrogenase-like NAD-binding" evidence="3">
    <location>
        <begin position="221"/>
        <end position="337"/>
    </location>
</feature>
<organism evidence="4 5">
    <name type="scientific">Thermophilibacter gallinarum</name>
    <dbReference type="NCBI Taxonomy" id="2779357"/>
    <lineage>
        <taxon>Bacteria</taxon>
        <taxon>Bacillati</taxon>
        <taxon>Actinomycetota</taxon>
        <taxon>Coriobacteriia</taxon>
        <taxon>Coriobacteriales</taxon>
        <taxon>Atopobiaceae</taxon>
        <taxon>Thermophilibacter</taxon>
    </lineage>
</organism>
<dbReference type="SUPFAM" id="SSF51735">
    <property type="entry name" value="NAD(P)-binding Rossmann-fold domains"/>
    <property type="match status" value="1"/>
</dbReference>
<dbReference type="Gene3D" id="1.10.1040.10">
    <property type="entry name" value="N-(1-d-carboxylethyl)-l-norvaline Dehydrogenase, domain 2"/>
    <property type="match status" value="1"/>
</dbReference>
<evidence type="ECO:0000256" key="1">
    <source>
        <dbReference type="SAM" id="MobiDB-lite"/>
    </source>
</evidence>
<dbReference type="InterPro" id="IPR006115">
    <property type="entry name" value="6PGDH_NADP-bd"/>
</dbReference>
<dbReference type="Pfam" id="PF03446">
    <property type="entry name" value="NAD_binding_2"/>
    <property type="match status" value="1"/>
</dbReference>
<dbReference type="Gene3D" id="3.40.50.720">
    <property type="entry name" value="NAD(P)-binding Rossmann-like Domain"/>
    <property type="match status" value="1"/>
</dbReference>
<reference evidence="4 5" key="1">
    <citation type="submission" date="2020-10" db="EMBL/GenBank/DDBJ databases">
        <title>ChiBAC.</title>
        <authorList>
            <person name="Zenner C."/>
            <person name="Hitch T.C.A."/>
            <person name="Clavel T."/>
        </authorList>
    </citation>
    <scope>NUCLEOTIDE SEQUENCE [LARGE SCALE GENOMIC DNA]</scope>
    <source>
        <strain evidence="4 5">DSM 107455</strain>
    </source>
</reference>
<feature type="region of interest" description="Disordered" evidence="1">
    <location>
        <begin position="17"/>
        <end position="47"/>
    </location>
</feature>
<feature type="domain" description="6-phosphogluconate dehydrogenase NADP-binding" evidence="2">
    <location>
        <begin position="59"/>
        <end position="213"/>
    </location>
</feature>
<dbReference type="Proteomes" id="UP001194273">
    <property type="component" value="Unassembled WGS sequence"/>
</dbReference>
<evidence type="ECO:0000259" key="2">
    <source>
        <dbReference type="Pfam" id="PF03446"/>
    </source>
</evidence>
<dbReference type="EMBL" id="JADCJZ010000002">
    <property type="protein sequence ID" value="MBE5024265.1"/>
    <property type="molecule type" value="Genomic_DNA"/>
</dbReference>
<dbReference type="InterPro" id="IPR036291">
    <property type="entry name" value="NAD(P)-bd_dom_sf"/>
</dbReference>
<evidence type="ECO:0000313" key="4">
    <source>
        <dbReference type="EMBL" id="MBE5024265.1"/>
    </source>
</evidence>
<dbReference type="PANTHER" id="PTHR43060">
    <property type="entry name" value="3-HYDROXYISOBUTYRATE DEHYDROGENASE-LIKE 1, MITOCHONDRIAL-RELATED"/>
    <property type="match status" value="1"/>
</dbReference>
<protein>
    <submittedName>
        <fullName evidence="4">NAD(P)-dependent oxidoreductase</fullName>
    </submittedName>
</protein>
<dbReference type="InterPro" id="IPR013328">
    <property type="entry name" value="6PGD_dom2"/>
</dbReference>
<dbReference type="PANTHER" id="PTHR43060:SF15">
    <property type="entry name" value="3-HYDROXYISOBUTYRATE DEHYDROGENASE-LIKE 1, MITOCHONDRIAL-RELATED"/>
    <property type="match status" value="1"/>
</dbReference>
<evidence type="ECO:0000259" key="3">
    <source>
        <dbReference type="Pfam" id="PF14833"/>
    </source>
</evidence>
<accession>A0ABR9QT78</accession>
<evidence type="ECO:0000313" key="5">
    <source>
        <dbReference type="Proteomes" id="UP001194273"/>
    </source>
</evidence>
<comment type="caution">
    <text evidence="4">The sequence shown here is derived from an EMBL/GenBank/DDBJ whole genome shotgun (WGS) entry which is preliminary data.</text>
</comment>
<proteinExistence type="predicted"/>
<keyword evidence="5" id="KW-1185">Reference proteome</keyword>
<dbReference type="SUPFAM" id="SSF48179">
    <property type="entry name" value="6-phosphogluconate dehydrogenase C-terminal domain-like"/>
    <property type="match status" value="1"/>
</dbReference>
<sequence length="403" mass="42281">MSGPAWWRCSSGARTVARASRSPTASPARSAARSDSKGDSPLLNHFPASSKGTDLQIRNVALIGTGIMGAAIGGHLMDAGYDLTVHNRTREKAEALLARGAHWADTPAEAAADADVVFTMVGYPTDVEDVYLATDGLIRAARKGAWLIDLTTSSPQLARDIHDAAEVEDKHAFDCPVTGGEQGAIDGTLTLIIGAAEKDVAPVMPLLECFSSKRFFFDQPGGGQTAKLCNQVSLASCMVGYADALALAEQSGIDAEKVLEVMASGTGGSGASKSLAPKSLAGDYKPGFMAEHLRKDIALALQRSEDLDITLPGAETAFTLFDMLCQIGGARMGTQALTLLYQEEGTCAAAGLDWSLLEAGEEDEHECCCGHDHGDGEHECCGGHGHHHGEDHECHCHGHEGQA</sequence>
<name>A0ABR9QT78_9ACTN</name>
<gene>
    <name evidence="4" type="ORF">INF26_05285</name>
</gene>
<dbReference type="InterPro" id="IPR029154">
    <property type="entry name" value="HIBADH-like_NADP-bd"/>
</dbReference>
<dbReference type="RefSeq" id="WP_193529686.1">
    <property type="nucleotide sequence ID" value="NZ_JADCJZ010000002.1"/>
</dbReference>
<dbReference type="InterPro" id="IPR008927">
    <property type="entry name" value="6-PGluconate_DH-like_C_sf"/>
</dbReference>
<dbReference type="Pfam" id="PF14833">
    <property type="entry name" value="NAD_binding_11"/>
    <property type="match status" value="1"/>
</dbReference>
<feature type="compositionally biased region" description="Low complexity" evidence="1">
    <location>
        <begin position="17"/>
        <end position="31"/>
    </location>
</feature>